<sequence length="81" mass="9279">MIDIRIPLSALMRIHFLLRFSCDARRYPDSQNTSGIPDGVHAEPVRQTVASGKAIEEREDASLYKENFRPFFLPHSHEEAP</sequence>
<dbReference type="KEGG" id="rir:BN877_II0952"/>
<reference evidence="1 2" key="1">
    <citation type="journal article" date="2013" name="Genome Announc.">
        <title>Complete Genome Sequence of the Sesbania Symbiont and Rice Growth-Promoting Endophyte Rhizobium sp. Strain IRBG74.</title>
        <authorList>
            <person name="Crook M.B."/>
            <person name="Mitra S."/>
            <person name="Ane J.M."/>
            <person name="Sadowsky M.J."/>
            <person name="Gyaneshwar P."/>
        </authorList>
    </citation>
    <scope>NUCLEOTIDE SEQUENCE [LARGE SCALE GENOMIC DNA]</scope>
    <source>
        <strain evidence="1 2">IRBG74</strain>
    </source>
</reference>
<dbReference type="Proteomes" id="UP000016944">
    <property type="component" value="Chromosome II"/>
</dbReference>
<dbReference type="HOGENOM" id="CLU_2571474_0_0_5"/>
<dbReference type="EMBL" id="HG518323">
    <property type="protein sequence ID" value="CDI10747.1"/>
    <property type="molecule type" value="Genomic_DNA"/>
</dbReference>
<gene>
    <name evidence="1" type="ORF">BN877_II0952</name>
</gene>
<evidence type="ECO:0000313" key="1">
    <source>
        <dbReference type="EMBL" id="CDI10747.1"/>
    </source>
</evidence>
<proteinExistence type="predicted"/>
<dbReference type="AlphaFoldDB" id="U4QE88"/>
<name>U4QE88_9HYPH</name>
<organism evidence="1 2">
    <name type="scientific">Agrobacterium pusense</name>
    <dbReference type="NCBI Taxonomy" id="648995"/>
    <lineage>
        <taxon>Bacteria</taxon>
        <taxon>Pseudomonadati</taxon>
        <taxon>Pseudomonadota</taxon>
        <taxon>Alphaproteobacteria</taxon>
        <taxon>Hyphomicrobiales</taxon>
        <taxon>Rhizobiaceae</taxon>
        <taxon>Rhizobium/Agrobacterium group</taxon>
        <taxon>Agrobacterium</taxon>
    </lineage>
</organism>
<evidence type="ECO:0000313" key="2">
    <source>
        <dbReference type="Proteomes" id="UP000016944"/>
    </source>
</evidence>
<protein>
    <submittedName>
        <fullName evidence="1">Uncharacterized protein</fullName>
    </submittedName>
</protein>
<accession>U4QE88</accession>